<dbReference type="STRING" id="47866.GA0074694_0658"/>
<reference evidence="2" key="1">
    <citation type="submission" date="2016-06" db="EMBL/GenBank/DDBJ databases">
        <authorList>
            <person name="Varghese N."/>
        </authorList>
    </citation>
    <scope>NUCLEOTIDE SEQUENCE [LARGE SCALE GENOMIC DNA]</scope>
    <source>
        <strain evidence="2">DSM 46123</strain>
    </source>
</reference>
<dbReference type="AlphaFoldDB" id="A0A1C6RAQ7"/>
<evidence type="ECO:0000313" key="1">
    <source>
        <dbReference type="EMBL" id="SCL14188.1"/>
    </source>
</evidence>
<gene>
    <name evidence="1" type="ORF">GA0074694_0658</name>
</gene>
<accession>A0A1C6RAQ7</accession>
<dbReference type="Pfam" id="PF07505">
    <property type="entry name" value="DUF5131"/>
    <property type="match status" value="1"/>
</dbReference>
<dbReference type="Proteomes" id="UP000198906">
    <property type="component" value="Unassembled WGS sequence"/>
</dbReference>
<proteinExistence type="predicted"/>
<protein>
    <submittedName>
        <fullName evidence="1">Protein gp37</fullName>
    </submittedName>
</protein>
<dbReference type="InterPro" id="IPR011101">
    <property type="entry name" value="DUF5131"/>
</dbReference>
<keyword evidence="2" id="KW-1185">Reference proteome</keyword>
<sequence>MADKSAIEWTEATWNPTTGCDRISAGCDNCYALTLAKRLKAMGSAKYRTDGDPRTSGPGFGVALHPDALAVPLRWREPRTVFVNSMSDLFHARIPVTYVRQVFDVMRETPRHTYQVLTKRAARLARLAPQLEWPSNVWMGVSVEDDSQRDRLDHLRKVPAAVRFVSAEPLLGSLPGLDLVGIDWLIAGGESGQGCRPMDPAWVRDLRDQCVSAGTAFFFKQWGGRTPKAGGRSLDGRTWDEMPQPRLLAESTTVATTVPPVVSIRTSHGAGGVTTPSPNGALIRWLTGAIVQCGGSASRSSAGLPMTLTQVPGAVRRRPRSFSTAASRRCST</sequence>
<evidence type="ECO:0000313" key="2">
    <source>
        <dbReference type="Proteomes" id="UP000198906"/>
    </source>
</evidence>
<organism evidence="1 2">
    <name type="scientific">Micromonospora inyonensis</name>
    <dbReference type="NCBI Taxonomy" id="47866"/>
    <lineage>
        <taxon>Bacteria</taxon>
        <taxon>Bacillati</taxon>
        <taxon>Actinomycetota</taxon>
        <taxon>Actinomycetes</taxon>
        <taxon>Micromonosporales</taxon>
        <taxon>Micromonosporaceae</taxon>
        <taxon>Micromonospora</taxon>
    </lineage>
</organism>
<name>A0A1C6RAQ7_9ACTN</name>
<dbReference type="EMBL" id="FMHU01000001">
    <property type="protein sequence ID" value="SCL14188.1"/>
    <property type="molecule type" value="Genomic_DNA"/>
</dbReference>